<dbReference type="PANTHER" id="PTHR11078">
    <property type="entry name" value="N UTILIZATION SUBSTANCE PROTEIN B-RELATED"/>
    <property type="match status" value="1"/>
</dbReference>
<protein>
    <recommendedName>
        <fullName evidence="6">Transcription antitermination protein NusB</fullName>
    </recommendedName>
    <alternativeName>
        <fullName evidence="6">Antitermination factor NusB</fullName>
    </alternativeName>
</protein>
<dbReference type="AlphaFoldDB" id="A0A1Z4VPL7"/>
<dbReference type="HAMAP" id="MF_00073">
    <property type="entry name" value="NusB"/>
    <property type="match status" value="1"/>
</dbReference>
<dbReference type="InterPro" id="IPR006027">
    <property type="entry name" value="NusB_RsmB_TIM44"/>
</dbReference>
<dbReference type="GO" id="GO:0006353">
    <property type="term" value="P:DNA-templated transcription termination"/>
    <property type="evidence" value="ECO:0007669"/>
    <property type="project" value="UniProtKB-UniRule"/>
</dbReference>
<sequence>MAARPATGRSHPNAARSRARRLAMQALYQWQFTAMDAHDILAQFEQDEAELRNADRGYFRELVERVIARATELDACYAPALNRPLEEVNPVERAILRIATYELMHRIDIPYKVVINEAVALTRKFGAEQGHSFVNGVLDQVARQLRGVEHPRGESGGGLPGTGGGA</sequence>
<comment type="similarity">
    <text evidence="1 6">Belongs to the NusB family.</text>
</comment>
<dbReference type="Proteomes" id="UP000218765">
    <property type="component" value="Chromosome"/>
</dbReference>
<dbReference type="GO" id="GO:0003723">
    <property type="term" value="F:RNA binding"/>
    <property type="evidence" value="ECO:0007669"/>
    <property type="project" value="UniProtKB-UniRule"/>
</dbReference>
<evidence type="ECO:0000313" key="9">
    <source>
        <dbReference type="Proteomes" id="UP000218765"/>
    </source>
</evidence>
<keyword evidence="5 6" id="KW-0804">Transcription</keyword>
<gene>
    <name evidence="6" type="primary">nusB</name>
    <name evidence="8" type="ORF">FOKN1_1187</name>
</gene>
<evidence type="ECO:0000256" key="4">
    <source>
        <dbReference type="ARBA" id="ARBA00023015"/>
    </source>
</evidence>
<proteinExistence type="inferred from homology"/>
<dbReference type="Gene3D" id="1.10.940.10">
    <property type="entry name" value="NusB-like"/>
    <property type="match status" value="1"/>
</dbReference>
<dbReference type="SUPFAM" id="SSF48013">
    <property type="entry name" value="NusB-like"/>
    <property type="match status" value="1"/>
</dbReference>
<evidence type="ECO:0000313" key="8">
    <source>
        <dbReference type="EMBL" id="BAZ93586.1"/>
    </source>
</evidence>
<feature type="domain" description="NusB/RsmB/TIM44" evidence="7">
    <location>
        <begin position="18"/>
        <end position="143"/>
    </location>
</feature>
<keyword evidence="3 6" id="KW-0694">RNA-binding</keyword>
<reference evidence="8 9" key="1">
    <citation type="submission" date="2017-05" db="EMBL/GenBank/DDBJ databases">
        <title>Thiocyanate degradation by Thiohalobacter thiocyanaticus FOKN1.</title>
        <authorList>
            <person name="Oshiki M."/>
            <person name="Fukushima T."/>
            <person name="Kawano S."/>
            <person name="Nakagawa J."/>
        </authorList>
    </citation>
    <scope>NUCLEOTIDE SEQUENCE [LARGE SCALE GENOMIC DNA]</scope>
    <source>
        <strain evidence="8 9">FOKN1</strain>
    </source>
</reference>
<evidence type="ECO:0000256" key="6">
    <source>
        <dbReference type="HAMAP-Rule" id="MF_00073"/>
    </source>
</evidence>
<evidence type="ECO:0000256" key="1">
    <source>
        <dbReference type="ARBA" id="ARBA00005952"/>
    </source>
</evidence>
<comment type="function">
    <text evidence="6">Involved in transcription antitermination. Required for transcription of ribosomal RNA (rRNA) genes. Binds specifically to the boxA antiterminator sequence of the ribosomal RNA (rrn) operons.</text>
</comment>
<dbReference type="InterPro" id="IPR011605">
    <property type="entry name" value="NusB_fam"/>
</dbReference>
<dbReference type="OrthoDB" id="9789556at2"/>
<dbReference type="KEGG" id="ttc:FOKN1_1187"/>
<dbReference type="GO" id="GO:0031564">
    <property type="term" value="P:transcription antitermination"/>
    <property type="evidence" value="ECO:0007669"/>
    <property type="project" value="UniProtKB-KW"/>
</dbReference>
<dbReference type="EMBL" id="AP018052">
    <property type="protein sequence ID" value="BAZ93586.1"/>
    <property type="molecule type" value="Genomic_DNA"/>
</dbReference>
<keyword evidence="2 6" id="KW-0889">Transcription antitermination</keyword>
<dbReference type="Pfam" id="PF01029">
    <property type="entry name" value="NusB"/>
    <property type="match status" value="1"/>
</dbReference>
<dbReference type="GO" id="GO:0005829">
    <property type="term" value="C:cytosol"/>
    <property type="evidence" value="ECO:0007669"/>
    <property type="project" value="TreeGrafter"/>
</dbReference>
<dbReference type="PANTHER" id="PTHR11078:SF3">
    <property type="entry name" value="ANTITERMINATION NUSB DOMAIN-CONTAINING PROTEIN"/>
    <property type="match status" value="1"/>
</dbReference>
<evidence type="ECO:0000256" key="2">
    <source>
        <dbReference type="ARBA" id="ARBA00022814"/>
    </source>
</evidence>
<evidence type="ECO:0000256" key="3">
    <source>
        <dbReference type="ARBA" id="ARBA00022884"/>
    </source>
</evidence>
<organism evidence="8 9">
    <name type="scientific">Thiohalobacter thiocyanaticus</name>
    <dbReference type="NCBI Taxonomy" id="585455"/>
    <lineage>
        <taxon>Bacteria</taxon>
        <taxon>Pseudomonadati</taxon>
        <taxon>Pseudomonadota</taxon>
        <taxon>Gammaproteobacteria</taxon>
        <taxon>Thiohalobacterales</taxon>
        <taxon>Thiohalobacteraceae</taxon>
        <taxon>Thiohalobacter</taxon>
    </lineage>
</organism>
<evidence type="ECO:0000259" key="7">
    <source>
        <dbReference type="Pfam" id="PF01029"/>
    </source>
</evidence>
<accession>A0A1Z4VPL7</accession>
<dbReference type="RefSeq" id="WP_096365648.1">
    <property type="nucleotide sequence ID" value="NZ_AP018052.1"/>
</dbReference>
<dbReference type="InterPro" id="IPR035926">
    <property type="entry name" value="NusB-like_sf"/>
</dbReference>
<keyword evidence="4 6" id="KW-0805">Transcription regulation</keyword>
<evidence type="ECO:0000256" key="5">
    <source>
        <dbReference type="ARBA" id="ARBA00023163"/>
    </source>
</evidence>
<keyword evidence="9" id="KW-1185">Reference proteome</keyword>
<dbReference type="NCBIfam" id="TIGR01951">
    <property type="entry name" value="nusB"/>
    <property type="match status" value="1"/>
</dbReference>
<name>A0A1Z4VPL7_9GAMM</name>